<keyword evidence="1" id="KW-0808">Transferase</keyword>
<evidence type="ECO:0000259" key="2">
    <source>
        <dbReference type="Pfam" id="PF05183"/>
    </source>
</evidence>
<dbReference type="PANTHER" id="PTHR23079">
    <property type="entry name" value="RNA-DEPENDENT RNA POLYMERASE"/>
    <property type="match status" value="1"/>
</dbReference>
<dbReference type="STRING" id="45351.A7SSD5"/>
<protein>
    <recommendedName>
        <fullName evidence="1">RNA-dependent RNA polymerase</fullName>
        <ecNumber evidence="1">2.7.7.48</ecNumber>
    </recommendedName>
</protein>
<dbReference type="Pfam" id="PF05183">
    <property type="entry name" value="RdRP"/>
    <property type="match status" value="1"/>
</dbReference>
<evidence type="ECO:0000313" key="4">
    <source>
        <dbReference type="Proteomes" id="UP000001593"/>
    </source>
</evidence>
<dbReference type="GO" id="GO:0003723">
    <property type="term" value="F:RNA binding"/>
    <property type="evidence" value="ECO:0007669"/>
    <property type="project" value="UniProtKB-KW"/>
</dbReference>
<accession>A7SSD5</accession>
<sequence>IRSKLGDLEEIRCVAVFVSRMGQCFSSTKKSVEVSLDNGVRIEKIPDVEKEYNNVLFPCCGNVRSGVYIFSDGIGKISKDLANKVAKSLGLEAVEMFPSAYQIRYAGCKGMLAVDPSLRGEVLQYRDSMKKFQSSHKALEICEPSRPSELYFNRQCITLLSGLGVPDDEFIRLQDKMLMDLASMLLYETSALESLGRISIAGGLKVSLIRHSGIVVTCEPFFRSMLLAIYRSRLGDLLRRARIAIPESHGRLLMGVLDETGSLDYGEVFIRYTTELGNPGQGYTILTGDVVVSKNPCFHPGDMRKFNAVDIPALYHLVDCIVFPAKGPRPHTDEMSGSDLDGDKYFATWLRGIIPDRDNEPPMDFYPPKKKMLNRPIEVSDMIQFVADYIKNDQLGVIANAHLVHADSEQDGIFSDKCIKLAHMHSDAVDFPKTGECPELTKELRPEQYPDFMMKPDKPRYVSHNVLGKLFQKCNSLERARRFMTGDSTKDITVDQDMILEGHQSYLEDAIEQRDRYNAKLEALMARYGLE</sequence>
<dbReference type="EC" id="2.7.7.48" evidence="1"/>
<proteinExistence type="inferred from homology"/>
<feature type="non-terminal residue" evidence="3">
    <location>
        <position position="531"/>
    </location>
</feature>
<dbReference type="AlphaFoldDB" id="A7SSD5"/>
<gene>
    <name evidence="3" type="ORF">NEMVEDRAFT_v1g70181</name>
</gene>
<evidence type="ECO:0000313" key="3">
    <source>
        <dbReference type="EMBL" id="EDO33386.1"/>
    </source>
</evidence>
<dbReference type="PhylomeDB" id="A7SSD5"/>
<name>A7SSD5_NEMVE</name>
<dbReference type="OMA" id="PWIANDI"/>
<feature type="domain" description="RDRP core" evidence="2">
    <location>
        <begin position="1"/>
        <end position="473"/>
    </location>
</feature>
<keyword evidence="1" id="KW-0696">RNA-directed RNA polymerase</keyword>
<dbReference type="InterPro" id="IPR007855">
    <property type="entry name" value="RDRP"/>
</dbReference>
<dbReference type="eggNOG" id="KOG0988">
    <property type="taxonomic scope" value="Eukaryota"/>
</dbReference>
<keyword evidence="1" id="KW-0694">RNA-binding</keyword>
<reference evidence="3 4" key="1">
    <citation type="journal article" date="2007" name="Science">
        <title>Sea anemone genome reveals ancestral eumetazoan gene repertoire and genomic organization.</title>
        <authorList>
            <person name="Putnam N.H."/>
            <person name="Srivastava M."/>
            <person name="Hellsten U."/>
            <person name="Dirks B."/>
            <person name="Chapman J."/>
            <person name="Salamov A."/>
            <person name="Terry A."/>
            <person name="Shapiro H."/>
            <person name="Lindquist E."/>
            <person name="Kapitonov V.V."/>
            <person name="Jurka J."/>
            <person name="Genikhovich G."/>
            <person name="Grigoriev I.V."/>
            <person name="Lucas S.M."/>
            <person name="Steele R.E."/>
            <person name="Finnerty J.R."/>
            <person name="Technau U."/>
            <person name="Martindale M.Q."/>
            <person name="Rokhsar D.S."/>
        </authorList>
    </citation>
    <scope>NUCLEOTIDE SEQUENCE [LARGE SCALE GENOMIC DNA]</scope>
    <source>
        <strain evidence="4">CH2 X CH6</strain>
    </source>
</reference>
<keyword evidence="1" id="KW-0548">Nucleotidyltransferase</keyword>
<dbReference type="InterPro" id="IPR057596">
    <property type="entry name" value="RDRP_core"/>
</dbReference>
<dbReference type="EMBL" id="DS469775">
    <property type="protein sequence ID" value="EDO33386.1"/>
    <property type="molecule type" value="Genomic_DNA"/>
</dbReference>
<feature type="non-terminal residue" evidence="3">
    <location>
        <position position="1"/>
    </location>
</feature>
<dbReference type="PANTHER" id="PTHR23079:SF55">
    <property type="entry name" value="RNA-DIRECTED RNA POLYMERASE"/>
    <property type="match status" value="1"/>
</dbReference>
<dbReference type="GO" id="GO:0003968">
    <property type="term" value="F:RNA-directed RNA polymerase activity"/>
    <property type="evidence" value="ECO:0007669"/>
    <property type="project" value="UniProtKB-KW"/>
</dbReference>
<comment type="similarity">
    <text evidence="1">Belongs to the RdRP family.</text>
</comment>
<organism evidence="3 4">
    <name type="scientific">Nematostella vectensis</name>
    <name type="common">Starlet sea anemone</name>
    <dbReference type="NCBI Taxonomy" id="45351"/>
    <lineage>
        <taxon>Eukaryota</taxon>
        <taxon>Metazoa</taxon>
        <taxon>Cnidaria</taxon>
        <taxon>Anthozoa</taxon>
        <taxon>Hexacorallia</taxon>
        <taxon>Actiniaria</taxon>
        <taxon>Edwardsiidae</taxon>
        <taxon>Nematostella</taxon>
    </lineage>
</organism>
<dbReference type="HOGENOM" id="CLU_001366_3_3_1"/>
<dbReference type="Proteomes" id="UP000001593">
    <property type="component" value="Unassembled WGS sequence"/>
</dbReference>
<keyword evidence="4" id="KW-1185">Reference proteome</keyword>
<evidence type="ECO:0000256" key="1">
    <source>
        <dbReference type="RuleBase" id="RU363098"/>
    </source>
</evidence>
<comment type="catalytic activity">
    <reaction evidence="1">
        <text>RNA(n) + a ribonucleoside 5'-triphosphate = RNA(n+1) + diphosphate</text>
        <dbReference type="Rhea" id="RHEA:21248"/>
        <dbReference type="Rhea" id="RHEA-COMP:14527"/>
        <dbReference type="Rhea" id="RHEA-COMP:17342"/>
        <dbReference type="ChEBI" id="CHEBI:33019"/>
        <dbReference type="ChEBI" id="CHEBI:61557"/>
        <dbReference type="ChEBI" id="CHEBI:140395"/>
        <dbReference type="EC" id="2.7.7.48"/>
    </reaction>
</comment>
<dbReference type="GO" id="GO:0031047">
    <property type="term" value="P:regulatory ncRNA-mediated gene silencing"/>
    <property type="evidence" value="ECO:0007669"/>
    <property type="project" value="UniProtKB-KW"/>
</dbReference>
<dbReference type="InParanoid" id="A7SSD5"/>